<protein>
    <recommendedName>
        <fullName evidence="1">Hedgehog/Intein (Hint) domain-containing protein</fullName>
    </recommendedName>
</protein>
<dbReference type="RefSeq" id="WP_045542734.1">
    <property type="nucleotide sequence ID" value="NZ_BJVR01000017.1"/>
</dbReference>
<dbReference type="InterPro" id="IPR028992">
    <property type="entry name" value="Hedgehog/Intein_dom"/>
</dbReference>
<name>A0A511FPG2_9PROT</name>
<evidence type="ECO:0000313" key="2">
    <source>
        <dbReference type="EMBL" id="GEL50818.1"/>
    </source>
</evidence>
<comment type="caution">
    <text evidence="2">The sequence shown here is derived from an EMBL/GenBank/DDBJ whole genome shotgun (WGS) entry which is preliminary data.</text>
</comment>
<dbReference type="Proteomes" id="UP000321800">
    <property type="component" value="Unassembled WGS sequence"/>
</dbReference>
<gene>
    <name evidence="2" type="ORF">ATR01nite_18930</name>
</gene>
<evidence type="ECO:0000259" key="1">
    <source>
        <dbReference type="Pfam" id="PF13403"/>
    </source>
</evidence>
<dbReference type="Pfam" id="PF13403">
    <property type="entry name" value="Hint_2"/>
    <property type="match status" value="1"/>
</dbReference>
<dbReference type="SUPFAM" id="SSF51294">
    <property type="entry name" value="Hedgehog/intein (Hint) domain"/>
    <property type="match status" value="1"/>
</dbReference>
<reference evidence="2 3" key="1">
    <citation type="submission" date="2019-07" db="EMBL/GenBank/DDBJ databases">
        <title>Whole genome shotgun sequence of Acetobacter tropicalis NBRC 16470.</title>
        <authorList>
            <person name="Hosoyama A."/>
            <person name="Uohara A."/>
            <person name="Ohji S."/>
            <person name="Ichikawa N."/>
        </authorList>
    </citation>
    <scope>NUCLEOTIDE SEQUENCE [LARGE SCALE GENOMIC DNA]</scope>
    <source>
        <strain evidence="2 3">NBRC 16470</strain>
    </source>
</reference>
<dbReference type="AlphaFoldDB" id="A0A511FPG2"/>
<dbReference type="InterPro" id="IPR036844">
    <property type="entry name" value="Hint_dom_sf"/>
</dbReference>
<accession>A0A511FPG2</accession>
<sequence>MAIWVGTSTTINKNWSNSANWTDLKGYQATEPTTYEDITLNNDAVVGLPASFSTSGTLTVHGNATLNSAANGSSLTFSNASVASGSKLTLNGVSTNFSGGATGAGSITLENGASLKSSNGKVIAPTVVFKQSADASGTVHGNTLTIDFNGATADQIPSIQNLSTYDRIVIAGTGSTTTNLSLTPNGDGTYSLIGTIPGWGNKIVVFSKSVTLAGKLTPSDFTFPHDGTNTMVACFLAGSMIRTPAGDVAVEEIRVGDDVVAYVNGDAVVRPVVWAGRKRATVQTHLPDDEAGYPVRVQQNAIADGVPYKDMLVTPDHCLFFEGRFVPVRMIVNGSSIFYERSVLSYDYYHVETEQHSVIMADGMLTESYLDTGNRPSFQQDGTVARLGSRALDWAKDAAAPLAVSRAMVEPLFHALAARAGGTTHGTKAVTQDANLHLLTNTGAVVRSLREQNGRPVFLLPAGTRHVQVISRASRPADAIGPFVDDRRLLGVLIAEVTLLNARGQHTVREHLTMAELPGWYGQEEAPMRWTNGHAHLPLTGLPEDSLAQNGPTLLMLEIVAGGPYLVEAAGQKLTAHCA</sequence>
<dbReference type="EMBL" id="BJVR01000017">
    <property type="protein sequence ID" value="GEL50818.1"/>
    <property type="molecule type" value="Genomic_DNA"/>
</dbReference>
<dbReference type="Gene3D" id="2.170.16.10">
    <property type="entry name" value="Hedgehog/Intein (Hint) domain"/>
    <property type="match status" value="1"/>
</dbReference>
<feature type="domain" description="Hedgehog/Intein (Hint)" evidence="1">
    <location>
        <begin position="234"/>
        <end position="372"/>
    </location>
</feature>
<proteinExistence type="predicted"/>
<organism evidence="2 3">
    <name type="scientific">Acetobacter tropicalis</name>
    <dbReference type="NCBI Taxonomy" id="104102"/>
    <lineage>
        <taxon>Bacteria</taxon>
        <taxon>Pseudomonadati</taxon>
        <taxon>Pseudomonadota</taxon>
        <taxon>Alphaproteobacteria</taxon>
        <taxon>Acetobacterales</taxon>
        <taxon>Acetobacteraceae</taxon>
        <taxon>Acetobacter</taxon>
    </lineage>
</organism>
<evidence type="ECO:0000313" key="3">
    <source>
        <dbReference type="Proteomes" id="UP000321800"/>
    </source>
</evidence>